<gene>
    <name evidence="2" type="ORF">H4683_003583</name>
</gene>
<dbReference type="SUPFAM" id="SSF110455">
    <property type="entry name" value="Toprim domain"/>
    <property type="match status" value="1"/>
</dbReference>
<keyword evidence="3" id="KW-1185">Reference proteome</keyword>
<dbReference type="PANTHER" id="PTHR39156">
    <property type="entry name" value="RIBONUCLEASE M5"/>
    <property type="match status" value="1"/>
</dbReference>
<accession>A0A927R5U6</accession>
<dbReference type="GO" id="GO:0006364">
    <property type="term" value="P:rRNA processing"/>
    <property type="evidence" value="ECO:0007669"/>
    <property type="project" value="TreeGrafter"/>
</dbReference>
<organism evidence="2 3">
    <name type="scientific">Sporosarcina limicola</name>
    <dbReference type="NCBI Taxonomy" id="34101"/>
    <lineage>
        <taxon>Bacteria</taxon>
        <taxon>Bacillati</taxon>
        <taxon>Bacillota</taxon>
        <taxon>Bacilli</taxon>
        <taxon>Bacillales</taxon>
        <taxon>Caryophanaceae</taxon>
        <taxon>Sporosarcina</taxon>
    </lineage>
</organism>
<evidence type="ECO:0000259" key="1">
    <source>
        <dbReference type="PROSITE" id="PS50880"/>
    </source>
</evidence>
<dbReference type="PANTHER" id="PTHR39156:SF2">
    <property type="entry name" value="DNA PRIMASE (BACTERIAL TYPE) AND SMALL PRIMASE-LIKE PROTEINS"/>
    <property type="match status" value="1"/>
</dbReference>
<sequence length="113" mass="13103">MSEERLIIVEGGSDRKRLRRILAESVEIICTNGTVSPYRLEELLMPYEGWHLFVFLDADASGEKIRALFKREFPTAVHLYTEKVYKEVETTPYEVLATILLGADFKVRPEFLH</sequence>
<reference evidence="2" key="1">
    <citation type="submission" date="2020-10" db="EMBL/GenBank/DDBJ databases">
        <title>Genomic Encyclopedia of Type Strains, Phase IV (KMG-IV): sequencing the most valuable type-strain genomes for metagenomic binning, comparative biology and taxonomic classification.</title>
        <authorList>
            <person name="Goeker M."/>
        </authorList>
    </citation>
    <scope>NUCLEOTIDE SEQUENCE</scope>
    <source>
        <strain evidence="2">DSM 13886</strain>
    </source>
</reference>
<dbReference type="Gene3D" id="3.40.1360.10">
    <property type="match status" value="1"/>
</dbReference>
<protein>
    <submittedName>
        <fullName evidence="2">Toprim domain protein</fullName>
    </submittedName>
</protein>
<evidence type="ECO:0000313" key="3">
    <source>
        <dbReference type="Proteomes" id="UP000658225"/>
    </source>
</evidence>
<name>A0A927R5U6_9BACL</name>
<dbReference type="Pfam" id="PF01751">
    <property type="entry name" value="Toprim"/>
    <property type="match status" value="1"/>
</dbReference>
<comment type="caution">
    <text evidence="2">The sequence shown here is derived from an EMBL/GenBank/DDBJ whole genome shotgun (WGS) entry which is preliminary data.</text>
</comment>
<dbReference type="InterPro" id="IPR006171">
    <property type="entry name" value="TOPRIM_dom"/>
</dbReference>
<dbReference type="RefSeq" id="WP_192600101.1">
    <property type="nucleotide sequence ID" value="NZ_JADBEL010000027.1"/>
</dbReference>
<dbReference type="SMART" id="SM00493">
    <property type="entry name" value="TOPRIM"/>
    <property type="match status" value="1"/>
</dbReference>
<dbReference type="GO" id="GO:0043822">
    <property type="term" value="F:ribonuclease M5 activity"/>
    <property type="evidence" value="ECO:0007669"/>
    <property type="project" value="TreeGrafter"/>
</dbReference>
<feature type="domain" description="Toprim" evidence="1">
    <location>
        <begin position="4"/>
        <end position="92"/>
    </location>
</feature>
<dbReference type="EMBL" id="JADBEL010000027">
    <property type="protein sequence ID" value="MBE1556458.1"/>
    <property type="molecule type" value="Genomic_DNA"/>
</dbReference>
<evidence type="ECO:0000313" key="2">
    <source>
        <dbReference type="EMBL" id="MBE1556458.1"/>
    </source>
</evidence>
<proteinExistence type="predicted"/>
<dbReference type="PROSITE" id="PS50880">
    <property type="entry name" value="TOPRIM"/>
    <property type="match status" value="1"/>
</dbReference>
<dbReference type="AlphaFoldDB" id="A0A927R5U6"/>
<dbReference type="Proteomes" id="UP000658225">
    <property type="component" value="Unassembled WGS sequence"/>
</dbReference>